<keyword evidence="1" id="KW-0347">Helicase</keyword>
<protein>
    <submittedName>
        <fullName evidence="1">DEAD-box ATP-dependent RNA helicase 24</fullName>
    </submittedName>
</protein>
<comment type="caution">
    <text evidence="1">The sequence shown here is derived from an EMBL/GenBank/DDBJ whole genome shotgun (WGS) entry which is preliminary data.</text>
</comment>
<reference evidence="1 2" key="1">
    <citation type="submission" date="2019-12" db="EMBL/GenBank/DDBJ databases">
        <authorList>
            <person name="Alioto T."/>
            <person name="Alioto T."/>
            <person name="Gomez Garrido J."/>
        </authorList>
    </citation>
    <scope>NUCLEOTIDE SEQUENCE [LARGE SCALE GENOMIC DNA]</scope>
</reference>
<keyword evidence="1" id="KW-0378">Hydrolase</keyword>
<accession>A0A8S0TFT0</accession>
<keyword evidence="2" id="KW-1185">Reference proteome</keyword>
<proteinExistence type="predicted"/>
<name>A0A8S0TFT0_OLEEU</name>
<gene>
    <name evidence="1" type="ORF">OLEA9_A019892</name>
</gene>
<dbReference type="GO" id="GO:0004386">
    <property type="term" value="F:helicase activity"/>
    <property type="evidence" value="ECO:0007669"/>
    <property type="project" value="UniProtKB-KW"/>
</dbReference>
<dbReference type="OrthoDB" id="1938067at2759"/>
<dbReference type="EMBL" id="CACTIH010006136">
    <property type="protein sequence ID" value="CAA3004240.1"/>
    <property type="molecule type" value="Genomic_DNA"/>
</dbReference>
<organism evidence="1 2">
    <name type="scientific">Olea europaea subsp. europaea</name>
    <dbReference type="NCBI Taxonomy" id="158383"/>
    <lineage>
        <taxon>Eukaryota</taxon>
        <taxon>Viridiplantae</taxon>
        <taxon>Streptophyta</taxon>
        <taxon>Embryophyta</taxon>
        <taxon>Tracheophyta</taxon>
        <taxon>Spermatophyta</taxon>
        <taxon>Magnoliopsida</taxon>
        <taxon>eudicotyledons</taxon>
        <taxon>Gunneridae</taxon>
        <taxon>Pentapetalae</taxon>
        <taxon>asterids</taxon>
        <taxon>lamiids</taxon>
        <taxon>Lamiales</taxon>
        <taxon>Oleaceae</taxon>
        <taxon>Oleeae</taxon>
        <taxon>Olea</taxon>
    </lineage>
</organism>
<evidence type="ECO:0000313" key="1">
    <source>
        <dbReference type="EMBL" id="CAA3004240.1"/>
    </source>
</evidence>
<feature type="non-terminal residue" evidence="1">
    <location>
        <position position="1"/>
    </location>
</feature>
<keyword evidence="1" id="KW-0547">Nucleotide-binding</keyword>
<keyword evidence="1" id="KW-0067">ATP-binding</keyword>
<dbReference type="AlphaFoldDB" id="A0A8S0TFT0"/>
<sequence>CRRPERAKGRGVSNQGVRDMDFGLGIGYNLESNAASNHVSSCSATVNSLRTGMMAQLKSNFVAALSNSQNQVLNQNPGMHATR</sequence>
<evidence type="ECO:0000313" key="2">
    <source>
        <dbReference type="Proteomes" id="UP000594638"/>
    </source>
</evidence>
<dbReference type="Proteomes" id="UP000594638">
    <property type="component" value="Unassembled WGS sequence"/>
</dbReference>
<dbReference type="Gramene" id="OE9A019892T1">
    <property type="protein sequence ID" value="OE9A019892C1"/>
    <property type="gene ID" value="OE9A019892"/>
</dbReference>